<dbReference type="EMBL" id="CP015904">
    <property type="protein sequence ID" value="ARE13804.1"/>
    <property type="molecule type" value="Genomic_DNA"/>
</dbReference>
<reference evidence="4 9" key="1">
    <citation type="submission" date="2015-01" db="EMBL/GenBank/DDBJ databases">
        <title>Lactococcus lactis subsp.lactis JCM 5805 whole genome shotgun sequence.</title>
        <authorList>
            <person name="Fujii T."/>
            <person name="Tomita Y."/>
            <person name="Ikushima S."/>
            <person name="Fujiwara D."/>
        </authorList>
    </citation>
    <scope>NUCLEOTIDE SEQUENCE [LARGE SCALE GENOMIC DNA]</scope>
    <source>
        <strain evidence="4 9">JCM 5805</strain>
    </source>
</reference>
<name>A0A0A7T0S3_LACLL</name>
<evidence type="ECO:0000313" key="15">
    <source>
        <dbReference type="Proteomes" id="UP000234865"/>
    </source>
</evidence>
<reference evidence="8" key="4">
    <citation type="submission" date="2016-08" db="EMBL/GenBank/DDBJ databases">
        <title>Genome-wide comparison reveals a probiotic strain Lactococcus lactis WFLU12 isolated from the gastrointestinal tract of olive flounder (Paralichythys olivaceus) harboring genes supporting probiotic action.</title>
        <authorList>
            <person name="Nguyen T.L."/>
        </authorList>
    </citation>
    <scope>NUCLEOTIDE SEQUENCE</scope>
    <source>
        <strain evidence="8">WFLU12</strain>
    </source>
</reference>
<evidence type="ECO:0000313" key="11">
    <source>
        <dbReference type="Proteomes" id="UP000053612"/>
    </source>
</evidence>
<dbReference type="Proteomes" id="UP000192067">
    <property type="component" value="Chromosome"/>
</dbReference>
<dbReference type="EMBL" id="LKLS01000108">
    <property type="protein sequence ID" value="KSU18493.1"/>
    <property type="molecule type" value="Genomic_DNA"/>
</dbReference>
<evidence type="ECO:0000313" key="8">
    <source>
        <dbReference type="EMBL" id="PLW59031.1"/>
    </source>
</evidence>
<reference evidence="13 14" key="5">
    <citation type="journal article" date="2017" name="BMC Genomics">
        <title>Comparative and functional genomics of the Lactococcus lactis taxon; insights into evolution and niche adaptation.</title>
        <authorList>
            <person name="Kelleher P."/>
            <person name="Bottacini F."/>
            <person name="Mahony J."/>
            <person name="Kilcawley K.N."/>
            <person name="van Sinderen D."/>
        </authorList>
    </citation>
    <scope>NUCLEOTIDE SEQUENCE [LARGE SCALE GENOMIC DNA]</scope>
    <source>
        <strain evidence="2 14">UC06</strain>
        <strain evidence="1 13">UC11</strain>
    </source>
</reference>
<sequence>MTTQELIETLQKFPAEATVKIIQNDISGDRFFDVNTVENLARVRVTTAGVETVDTVIIGI</sequence>
<dbReference type="Proteomes" id="UP000192095">
    <property type="component" value="Chromosome"/>
</dbReference>
<dbReference type="Proteomes" id="UP000234865">
    <property type="component" value="Unassembled WGS sequence"/>
</dbReference>
<reference evidence="3 16" key="7">
    <citation type="submission" date="2018-03" db="EMBL/GenBank/DDBJ databases">
        <title>Genome sequence of Lactococcus lactis strain 14B4 from almond drupe.</title>
        <authorList>
            <person name="Tran T.D."/>
            <person name="McGarvey J.A."/>
            <person name="Huynh S."/>
            <person name="Parker C.T."/>
        </authorList>
    </citation>
    <scope>NUCLEOTIDE SEQUENCE [LARGE SCALE GENOMIC DNA]</scope>
    <source>
        <strain evidence="3 16">14B4</strain>
    </source>
</reference>
<evidence type="ECO:0000313" key="2">
    <source>
        <dbReference type="EMBL" id="ARE21168.1"/>
    </source>
</evidence>
<reference evidence="15" key="3">
    <citation type="submission" date="2016-08" db="EMBL/GenBank/DDBJ databases">
        <title>Comparative genomics of Lactococcus lactis strain WFLU12 isolated from the gastrointestinal tract of wild olive flounder (Paralichythys olivaceus).</title>
        <authorList>
            <person name="Nguyen T.L."/>
            <person name="Kim D.-H."/>
        </authorList>
    </citation>
    <scope>NUCLEOTIDE SEQUENCE [LARGE SCALE GENOMIC DNA]</scope>
    <source>
        <strain evidence="15">WFLU12</strain>
    </source>
</reference>
<dbReference type="EMBL" id="LKLN01000075">
    <property type="protein sequence ID" value="KSU03147.1"/>
    <property type="molecule type" value="Genomic_DNA"/>
</dbReference>
<dbReference type="GeneID" id="89633750"/>
<evidence type="ECO:0000313" key="7">
    <source>
        <dbReference type="EMBL" id="KSU21126.1"/>
    </source>
</evidence>
<reference evidence="10 11" key="2">
    <citation type="submission" date="2015-10" db="EMBL/GenBank/DDBJ databases">
        <title>Draft Genome Sequences of 11 Lactococcus lactis subspecies cremoris strains.</title>
        <authorList>
            <person name="Wels M."/>
            <person name="Backus L."/>
            <person name="Boekhorst J."/>
            <person name="Dijkstra A."/>
            <person name="Beerthuizen M."/>
            <person name="Kelly W."/>
            <person name="Siezen R."/>
            <person name="Bachmann H."/>
            <person name="Van Hijum S."/>
        </authorList>
    </citation>
    <scope>NUCLEOTIDE SEQUENCE [LARGE SCALE GENOMIC DNA]</scope>
    <source>
        <strain evidence="10">KF282</strain>
        <strain evidence="11">LMG9449</strain>
        <strain evidence="12">M20</strain>
    </source>
</reference>
<protein>
    <submittedName>
        <fullName evidence="7">Uncharacterized protein</fullName>
    </submittedName>
</protein>
<evidence type="ECO:0000313" key="3">
    <source>
        <dbReference type="EMBL" id="AWN66140.1"/>
    </source>
</evidence>
<dbReference type="EMBL" id="CP028160">
    <property type="protein sequence ID" value="AWN66140.1"/>
    <property type="molecule type" value="Genomic_DNA"/>
</dbReference>
<dbReference type="Proteomes" id="UP000053612">
    <property type="component" value="Unassembled WGS sequence"/>
</dbReference>
<gene>
    <name evidence="8" type="ORF">CYU10_002440</name>
    <name evidence="4" type="ORF">JCM5805K_1971</name>
    <name evidence="5" type="ORF">KF282_1818</name>
    <name evidence="3" type="ORF">LL14B4_08135</name>
    <name evidence="2" type="ORF">LLUC06_1625</name>
    <name evidence="1" type="ORF">LLUC11_1474</name>
    <name evidence="6" type="ORF">LMG9449_1354</name>
    <name evidence="7" type="ORF">M20_1196</name>
</gene>
<dbReference type="Proteomes" id="UP000031847">
    <property type="component" value="Unassembled WGS sequence"/>
</dbReference>
<dbReference type="AlphaFoldDB" id="A0A0A7T0S3"/>
<evidence type="ECO:0000313" key="1">
    <source>
        <dbReference type="EMBL" id="ARE13804.1"/>
    </source>
</evidence>
<dbReference type="EMBL" id="BBSI01000030">
    <property type="protein sequence ID" value="GAM80855.1"/>
    <property type="molecule type" value="Genomic_DNA"/>
</dbReference>
<proteinExistence type="predicted"/>
<dbReference type="RefSeq" id="WP_012898161.1">
    <property type="nucleotide sequence ID" value="NZ_BAABQR010000005.1"/>
</dbReference>
<dbReference type="PATRIC" id="fig|1360.100.peg.1400"/>
<evidence type="ECO:0000313" key="6">
    <source>
        <dbReference type="EMBL" id="KSU18493.1"/>
    </source>
</evidence>
<evidence type="ECO:0000313" key="4">
    <source>
        <dbReference type="EMBL" id="GAM80855.1"/>
    </source>
</evidence>
<dbReference type="EMBL" id="PKRZ01000002">
    <property type="protein sequence ID" value="PLW59031.1"/>
    <property type="molecule type" value="Genomic_DNA"/>
</dbReference>
<accession>A0A0A7T0S3</accession>
<evidence type="ECO:0000313" key="16">
    <source>
        <dbReference type="Proteomes" id="UP000245919"/>
    </source>
</evidence>
<evidence type="ECO:0000313" key="12">
    <source>
        <dbReference type="Proteomes" id="UP000053719"/>
    </source>
</evidence>
<dbReference type="Proteomes" id="UP000245919">
    <property type="component" value="Chromosome"/>
</dbReference>
<reference evidence="7" key="6">
    <citation type="journal article" date="2017" name="Genome Announc.">
        <title>Draft Genome Sequences of 24 Lactococcus lactis Strains.</title>
        <authorList>
            <person name="Backus L."/>
            <person name="Wels M."/>
            <person name="Boekhorst J."/>
            <person name="Dijkstra A.R."/>
            <person name="Beerthuyzen M."/>
            <person name="Kelly W.J."/>
            <person name="Siezen R.J."/>
            <person name="van Hijum S.A."/>
            <person name="Bachmann H."/>
        </authorList>
    </citation>
    <scope>NUCLEOTIDE SEQUENCE</scope>
    <source>
        <strain evidence="5">KF282</strain>
        <strain evidence="6">LMG9447</strain>
        <strain evidence="7">M20</strain>
    </source>
</reference>
<evidence type="ECO:0000313" key="5">
    <source>
        <dbReference type="EMBL" id="KSU03147.1"/>
    </source>
</evidence>
<dbReference type="EMBL" id="CP015902">
    <property type="protein sequence ID" value="ARE21168.1"/>
    <property type="molecule type" value="Genomic_DNA"/>
</dbReference>
<organism evidence="7 12">
    <name type="scientific">Lactococcus lactis subsp. lactis</name>
    <name type="common">Streptococcus lactis</name>
    <dbReference type="NCBI Taxonomy" id="1360"/>
    <lineage>
        <taxon>Bacteria</taxon>
        <taxon>Bacillati</taxon>
        <taxon>Bacillota</taxon>
        <taxon>Bacilli</taxon>
        <taxon>Lactobacillales</taxon>
        <taxon>Streptococcaceae</taxon>
        <taxon>Lactococcus</taxon>
    </lineage>
</organism>
<dbReference type="Proteomes" id="UP000053058">
    <property type="component" value="Unassembled WGS sequence"/>
</dbReference>
<evidence type="ECO:0000313" key="13">
    <source>
        <dbReference type="Proteomes" id="UP000192067"/>
    </source>
</evidence>
<evidence type="ECO:0000313" key="14">
    <source>
        <dbReference type="Proteomes" id="UP000192095"/>
    </source>
</evidence>
<dbReference type="Proteomes" id="UP000053719">
    <property type="component" value="Unassembled WGS sequence"/>
</dbReference>
<evidence type="ECO:0000313" key="10">
    <source>
        <dbReference type="Proteomes" id="UP000053058"/>
    </source>
</evidence>
<dbReference type="EMBL" id="LKLU01000069">
    <property type="protein sequence ID" value="KSU21126.1"/>
    <property type="molecule type" value="Genomic_DNA"/>
</dbReference>
<reference evidence="2" key="8">
    <citation type="submission" date="2023-07" db="EMBL/GenBank/DDBJ databases">
        <authorList>
            <person name="McDonnell B."/>
        </authorList>
    </citation>
    <scope>NUCLEOTIDE SEQUENCE</scope>
    <source>
        <strain evidence="2">UC06</strain>
    </source>
</reference>
<evidence type="ECO:0000313" key="9">
    <source>
        <dbReference type="Proteomes" id="UP000031847"/>
    </source>
</evidence>